<keyword evidence="3" id="KW-0547">Nucleotide-binding</keyword>
<feature type="region of interest" description="Disordered" evidence="1">
    <location>
        <begin position="488"/>
        <end position="525"/>
    </location>
</feature>
<keyword evidence="3" id="KW-0067">ATP-binding</keyword>
<reference evidence="3 4" key="1">
    <citation type="submission" date="2018-03" db="EMBL/GenBank/DDBJ databases">
        <title>Genomic Encyclopedia of Archaeal and Bacterial Type Strains, Phase II (KMG-II): from individual species to whole genera.</title>
        <authorList>
            <person name="Goeker M."/>
        </authorList>
    </citation>
    <scope>NUCLEOTIDE SEQUENCE [LARGE SCALE GENOMIC DNA]</scope>
    <source>
        <strain evidence="3 4">DSM 44946</strain>
    </source>
</reference>
<feature type="domain" description="Helicase XPB/Ssl2 N-terminal" evidence="2">
    <location>
        <begin position="352"/>
        <end position="469"/>
    </location>
</feature>
<proteinExistence type="predicted"/>
<dbReference type="OrthoDB" id="2987331at2"/>
<protein>
    <submittedName>
        <fullName evidence="3">XPB/Ssl2-like helicase family protein</fullName>
    </submittedName>
</protein>
<dbReference type="InterPro" id="IPR032830">
    <property type="entry name" value="XPB/Ssl2_N"/>
</dbReference>
<evidence type="ECO:0000259" key="2">
    <source>
        <dbReference type="Pfam" id="PF13625"/>
    </source>
</evidence>
<accession>A0A2T0LJB0</accession>
<keyword evidence="3" id="KW-0378">Hydrolase</keyword>
<dbReference type="EMBL" id="PVNE01000001">
    <property type="protein sequence ID" value="PRX42619.1"/>
    <property type="molecule type" value="Genomic_DNA"/>
</dbReference>
<dbReference type="Pfam" id="PF13625">
    <property type="entry name" value="Helicase_C_3"/>
    <property type="match status" value="1"/>
</dbReference>
<evidence type="ECO:0000313" key="4">
    <source>
        <dbReference type="Proteomes" id="UP000237797"/>
    </source>
</evidence>
<evidence type="ECO:0000256" key="1">
    <source>
        <dbReference type="SAM" id="MobiDB-lite"/>
    </source>
</evidence>
<dbReference type="RefSeq" id="WP_106343569.1">
    <property type="nucleotide sequence ID" value="NZ_PVNE01000001.1"/>
</dbReference>
<comment type="caution">
    <text evidence="3">The sequence shown here is derived from an EMBL/GenBank/DDBJ whole genome shotgun (WGS) entry which is preliminary data.</text>
</comment>
<keyword evidence="3" id="KW-0347">Helicase</keyword>
<feature type="compositionally biased region" description="Basic and acidic residues" evidence="1">
    <location>
        <begin position="499"/>
        <end position="516"/>
    </location>
</feature>
<sequence>MYPSLISCLTSLSPEVRLRIAAHHGLREAEPETLARRLTDPAHLRSFVRRMDPAEREGMDFFLFQVGEGVCAESKLRERESILPVSPSRFRIALVRLRRWGFLYGLRRRWGETVYWCPSEVRTAWLNVNRKGSPLLPPATGRIDSREAGGRGVWHALFHFLVLCDRERIPLPRDGGVHRRWWKKLSSEMEEWEEEFRETPWADRQEPASVRLVRDLARLQGLVRERGGALEVDPARLDSWLSLSWEERLRRLYDLTRFRLLEGRPDWDALVRLMEAHRSEEWVAVSTLLKEWASLAGKSGGRIQGEALVRHWLKPLCRLGWIELASSPQGILWRWTPFAPAVCRAAAEETGMVQPDFEVLIPPFFPLDKRWQLARFADYAGGDHFLVYRIGADSVGRARERGMAEEEMIALLEQLAGGGIPANVTAGIREWCRRVGRISLRHALLVEGDDEELIDELELIPELGELIAERVGRRVLIADANREEELRDRLKKLGFPPRQEVKPRKPGTDTEERGEGDAEPEGFTVENRYPDLTEAVPGARNLPRMWTSAIRSYHPATVQDMVRKAIQLRLELRVKEKDGTVRQLIPRQLENREGSWTMEGVDGGRRVRIELSRIGGVQIRLPE</sequence>
<organism evidence="3 4">
    <name type="scientific">Planifilum fimeticola</name>
    <dbReference type="NCBI Taxonomy" id="201975"/>
    <lineage>
        <taxon>Bacteria</taxon>
        <taxon>Bacillati</taxon>
        <taxon>Bacillota</taxon>
        <taxon>Bacilli</taxon>
        <taxon>Bacillales</taxon>
        <taxon>Thermoactinomycetaceae</taxon>
        <taxon>Planifilum</taxon>
    </lineage>
</organism>
<keyword evidence="4" id="KW-1185">Reference proteome</keyword>
<dbReference type="GO" id="GO:0004386">
    <property type="term" value="F:helicase activity"/>
    <property type="evidence" value="ECO:0007669"/>
    <property type="project" value="UniProtKB-KW"/>
</dbReference>
<gene>
    <name evidence="3" type="ORF">CLV97_101108</name>
</gene>
<dbReference type="Proteomes" id="UP000237797">
    <property type="component" value="Unassembled WGS sequence"/>
</dbReference>
<name>A0A2T0LJB0_9BACL</name>
<dbReference type="AlphaFoldDB" id="A0A2T0LJB0"/>
<evidence type="ECO:0000313" key="3">
    <source>
        <dbReference type="EMBL" id="PRX42619.1"/>
    </source>
</evidence>